<protein>
    <submittedName>
        <fullName evidence="1">Uncharacterized protein</fullName>
    </submittedName>
</protein>
<dbReference type="Proteomes" id="UP001165069">
    <property type="component" value="Unassembled WGS sequence"/>
</dbReference>
<gene>
    <name evidence="1" type="ORF">GETHLI_18280</name>
</gene>
<accession>A0ABQ5QFW7</accession>
<sequence length="296" mass="33751">MVRGRPDCPRCHGKGLVFDPDPQKPVFVCGCTADLAPDAETLGLPARYREADFTRFWKWWNNAQASGVRALLDRVPDLEDLLARPAEEVGELEGREDLVKLLQALRKRPEHGIRPAGADGLAQWATSGKHRFRHGWELWWIHGPAQSGRSTLAAAALRAWTERTGRSGSFISVRTLSQTIKDAYYDVRSFQNQAFQSVRDLIEPLQEQPLLVLDDWDRMDTDIRVAAALAQLLDHRYSEELPTILTASYPPEAMDRRENHPLVRLEDASLFERLRGAERVEMVPALRPWIDRIERC</sequence>
<evidence type="ECO:0000313" key="1">
    <source>
        <dbReference type="EMBL" id="GLH73326.1"/>
    </source>
</evidence>
<dbReference type="EMBL" id="BSDE01000003">
    <property type="protein sequence ID" value="GLH73326.1"/>
    <property type="molecule type" value="Genomic_DNA"/>
</dbReference>
<dbReference type="RefSeq" id="WP_285574268.1">
    <property type="nucleotide sequence ID" value="NZ_BSDE01000003.1"/>
</dbReference>
<comment type="caution">
    <text evidence="1">The sequence shown here is derived from an EMBL/GenBank/DDBJ whole genome shotgun (WGS) entry which is preliminary data.</text>
</comment>
<reference evidence="1 2" key="1">
    <citation type="journal article" date="2023" name="Antonie Van Leeuwenhoek">
        <title>Mesoterricola silvestris gen. nov., sp. nov., Mesoterricola sediminis sp. nov., Geothrix oryzae sp. nov., Geothrix edaphica sp. nov., Geothrix rubra sp. nov., and Geothrix limicola sp. nov., six novel members of Acidobacteriota isolated from soils.</title>
        <authorList>
            <person name="Itoh H."/>
            <person name="Sugisawa Y."/>
            <person name="Mise K."/>
            <person name="Xu Z."/>
            <person name="Kuniyasu M."/>
            <person name="Ushijima N."/>
            <person name="Kawano K."/>
            <person name="Kobayashi E."/>
            <person name="Shiratori Y."/>
            <person name="Masuda Y."/>
            <person name="Senoo K."/>
        </authorList>
    </citation>
    <scope>NUCLEOTIDE SEQUENCE [LARGE SCALE GENOMIC DNA]</scope>
    <source>
        <strain evidence="1 2">Red804</strain>
    </source>
</reference>
<keyword evidence="2" id="KW-1185">Reference proteome</keyword>
<dbReference type="InterPro" id="IPR027417">
    <property type="entry name" value="P-loop_NTPase"/>
</dbReference>
<organism evidence="1 2">
    <name type="scientific">Geothrix limicola</name>
    <dbReference type="NCBI Taxonomy" id="2927978"/>
    <lineage>
        <taxon>Bacteria</taxon>
        <taxon>Pseudomonadati</taxon>
        <taxon>Acidobacteriota</taxon>
        <taxon>Holophagae</taxon>
        <taxon>Holophagales</taxon>
        <taxon>Holophagaceae</taxon>
        <taxon>Geothrix</taxon>
    </lineage>
</organism>
<proteinExistence type="predicted"/>
<name>A0ABQ5QFW7_9BACT</name>
<dbReference type="SUPFAM" id="SSF52540">
    <property type="entry name" value="P-loop containing nucleoside triphosphate hydrolases"/>
    <property type="match status" value="1"/>
</dbReference>
<dbReference type="Gene3D" id="3.40.50.300">
    <property type="entry name" value="P-loop containing nucleotide triphosphate hydrolases"/>
    <property type="match status" value="1"/>
</dbReference>
<evidence type="ECO:0000313" key="2">
    <source>
        <dbReference type="Proteomes" id="UP001165069"/>
    </source>
</evidence>